<feature type="transmembrane region" description="Helical" evidence="5">
    <location>
        <begin position="227"/>
        <end position="243"/>
    </location>
</feature>
<feature type="transmembrane region" description="Helical" evidence="5">
    <location>
        <begin position="319"/>
        <end position="343"/>
    </location>
</feature>
<evidence type="ECO:0000256" key="3">
    <source>
        <dbReference type="ARBA" id="ARBA00022989"/>
    </source>
</evidence>
<evidence type="ECO:0000313" key="8">
    <source>
        <dbReference type="Proteomes" id="UP000254134"/>
    </source>
</evidence>
<dbReference type="InterPro" id="IPR011990">
    <property type="entry name" value="TPR-like_helical_dom_sf"/>
</dbReference>
<reference evidence="8" key="2">
    <citation type="journal article" date="2019" name="MicrobiologyOpen">
        <title>High-quality draft genome sequence of Gaiella occulta isolated from a 150 meter deep mineral water borehole and comparison with the genome sequences of other deep-branching lineages of the phylum Actinobacteria.</title>
        <authorList>
            <person name="Severino R."/>
            <person name="Froufe H.J.C."/>
            <person name="Barroso C."/>
            <person name="Albuquerque L."/>
            <person name="Lobo-da-Cunha A."/>
            <person name="da Costa M.S."/>
            <person name="Egas C."/>
        </authorList>
    </citation>
    <scope>NUCLEOTIDE SEQUENCE [LARGE SCALE GENOMIC DNA]</scope>
    <source>
        <strain evidence="8">F2-233</strain>
    </source>
</reference>
<name>A0A7M2Z186_9ACTN</name>
<keyword evidence="8" id="KW-1185">Reference proteome</keyword>
<feature type="transmembrane region" description="Helical" evidence="5">
    <location>
        <begin position="48"/>
        <end position="69"/>
    </location>
</feature>
<dbReference type="Gene3D" id="1.25.40.10">
    <property type="entry name" value="Tetratricopeptide repeat domain"/>
    <property type="match status" value="1"/>
</dbReference>
<dbReference type="PANTHER" id="PTHR37422:SF23">
    <property type="entry name" value="TEICHURONIC ACID BIOSYNTHESIS PROTEIN TUAE"/>
    <property type="match status" value="1"/>
</dbReference>
<evidence type="ECO:0000256" key="2">
    <source>
        <dbReference type="ARBA" id="ARBA00022692"/>
    </source>
</evidence>
<dbReference type="AlphaFoldDB" id="A0A7M2Z186"/>
<dbReference type="GO" id="GO:0016020">
    <property type="term" value="C:membrane"/>
    <property type="evidence" value="ECO:0007669"/>
    <property type="project" value="UniProtKB-SubCell"/>
</dbReference>
<feature type="transmembrane region" description="Helical" evidence="5">
    <location>
        <begin position="18"/>
        <end position="36"/>
    </location>
</feature>
<feature type="transmembrane region" description="Helical" evidence="5">
    <location>
        <begin position="459"/>
        <end position="477"/>
    </location>
</feature>
<feature type="domain" description="O-antigen ligase-related" evidence="6">
    <location>
        <begin position="284"/>
        <end position="436"/>
    </location>
</feature>
<dbReference type="OrthoDB" id="5241686at2"/>
<feature type="transmembrane region" description="Helical" evidence="5">
    <location>
        <begin position="250"/>
        <end position="267"/>
    </location>
</feature>
<protein>
    <submittedName>
        <fullName evidence="7">O-Antigen ligase</fullName>
    </submittedName>
</protein>
<organism evidence="7 8">
    <name type="scientific">Gaiella occulta</name>
    <dbReference type="NCBI Taxonomy" id="1002870"/>
    <lineage>
        <taxon>Bacteria</taxon>
        <taxon>Bacillati</taxon>
        <taxon>Actinomycetota</taxon>
        <taxon>Thermoleophilia</taxon>
        <taxon>Gaiellales</taxon>
        <taxon>Gaiellaceae</taxon>
        <taxon>Gaiella</taxon>
    </lineage>
</organism>
<gene>
    <name evidence="7" type="ORF">Gocc_0470</name>
</gene>
<feature type="transmembrane region" description="Helical" evidence="5">
    <location>
        <begin position="113"/>
        <end position="130"/>
    </location>
</feature>
<feature type="transmembrane region" description="Helical" evidence="5">
    <location>
        <begin position="137"/>
        <end position="157"/>
    </location>
</feature>
<feature type="transmembrane region" description="Helical" evidence="5">
    <location>
        <begin position="428"/>
        <end position="447"/>
    </location>
</feature>
<feature type="transmembrane region" description="Helical" evidence="5">
    <location>
        <begin position="511"/>
        <end position="534"/>
    </location>
</feature>
<sequence>MDAAPEGAVERGSGRSGWAGRLVLAVAAALLAWAVLAGGGSGSDALPWLGSAAVLAAAAALAAVAQGVLPAPRLPPAGTAAVAAACALVAWSGASIAWSIAGDRSWEALDKGLVYGAFAVLGLVLSGLGARSIRGVAAVLAAVIGAALVWSLLGKAVPALGPDDAGRVARLHGPVAYWNALALLAGAAIALGLWLAAAVRGRLGRPAGMLLVYLAAIALLLTQSRAGLVGAVAVTGLWLALSAERVEGALLALLAAAPGLAVGAWAFTRPALVEDGAARAQRVSDGALLAALVLAGAVIVLALGLRAPVERLVAARRAAVVRALAGGAAVIAAAGAIGLVAAVGNPFTWAVDQIGAQGEVPNDPSRFGDLSTNDRLTWWGEAWQVFRAHPARGTGAYTFELARRRYRDDARNVSEPHSVPLQMLSDTGVPGLALLVLLAAALAVGLRSTLARLHGGERAAAAALVALPAAYGVHALVDYDLDFVAVSAPTALVAAALLGAGLPARRLRANMLAGAGVLAAGLAAVYALVAPALAARNVDTAYRDAEAGRLAAAAAAARRAQGLNPLSPEPLWARADVADAAGDDAAAERFYEQAARLQPENPATWYRLGLYRQLARGDQCGAYQALNAGYTLDPKSTLWAAGGPLDVARAAVDDPKHPACGRG</sequence>
<dbReference type="Pfam" id="PF04932">
    <property type="entry name" value="Wzy_C"/>
    <property type="match status" value="1"/>
</dbReference>
<dbReference type="InterPro" id="IPR051533">
    <property type="entry name" value="WaaL-like"/>
</dbReference>
<dbReference type="PANTHER" id="PTHR37422">
    <property type="entry name" value="TEICHURONIC ACID BIOSYNTHESIS PROTEIN TUAE"/>
    <property type="match status" value="1"/>
</dbReference>
<evidence type="ECO:0000313" key="7">
    <source>
        <dbReference type="EMBL" id="RDI76051.1"/>
    </source>
</evidence>
<comment type="caution">
    <text evidence="7">The sequence shown here is derived from an EMBL/GenBank/DDBJ whole genome shotgun (WGS) entry which is preliminary data.</text>
</comment>
<keyword evidence="2 5" id="KW-0812">Transmembrane</keyword>
<proteinExistence type="predicted"/>
<dbReference type="Proteomes" id="UP000254134">
    <property type="component" value="Unassembled WGS sequence"/>
</dbReference>
<feature type="transmembrane region" description="Helical" evidence="5">
    <location>
        <begin position="177"/>
        <end position="196"/>
    </location>
</feature>
<evidence type="ECO:0000256" key="5">
    <source>
        <dbReference type="SAM" id="Phobius"/>
    </source>
</evidence>
<accession>A0A7M2Z186</accession>
<keyword evidence="3 5" id="KW-1133">Transmembrane helix</keyword>
<dbReference type="InterPro" id="IPR007016">
    <property type="entry name" value="O-antigen_ligase-rel_domated"/>
</dbReference>
<feature type="transmembrane region" description="Helical" evidence="5">
    <location>
        <begin position="81"/>
        <end position="101"/>
    </location>
</feature>
<feature type="transmembrane region" description="Helical" evidence="5">
    <location>
        <begin position="287"/>
        <end position="307"/>
    </location>
</feature>
<dbReference type="EMBL" id="QQZY01000001">
    <property type="protein sequence ID" value="RDI76051.1"/>
    <property type="molecule type" value="Genomic_DNA"/>
</dbReference>
<feature type="transmembrane region" description="Helical" evidence="5">
    <location>
        <begin position="483"/>
        <end position="504"/>
    </location>
</feature>
<keyword evidence="7" id="KW-0436">Ligase</keyword>
<dbReference type="RefSeq" id="WP_114794908.1">
    <property type="nucleotide sequence ID" value="NZ_QQZY01000001.1"/>
</dbReference>
<reference evidence="7 8" key="1">
    <citation type="submission" date="2018-07" db="EMBL/GenBank/DDBJ databases">
        <title>High-quality-draft genome sequence of Gaiella occulta.</title>
        <authorList>
            <person name="Severino R."/>
            <person name="Froufe H.J.C."/>
            <person name="Rainey F.A."/>
            <person name="Barroso C."/>
            <person name="Albuquerque L."/>
            <person name="Lobo-Da-Cunha A."/>
            <person name="Da Costa M.S."/>
            <person name="Egas C."/>
        </authorList>
    </citation>
    <scope>NUCLEOTIDE SEQUENCE [LARGE SCALE GENOMIC DNA]</scope>
    <source>
        <strain evidence="7 8">F2-233</strain>
    </source>
</reference>
<comment type="subcellular location">
    <subcellularLocation>
        <location evidence="1">Membrane</location>
        <topology evidence="1">Multi-pass membrane protein</topology>
    </subcellularLocation>
</comment>
<dbReference type="SUPFAM" id="SSF48452">
    <property type="entry name" value="TPR-like"/>
    <property type="match status" value="1"/>
</dbReference>
<feature type="transmembrane region" description="Helical" evidence="5">
    <location>
        <begin position="203"/>
        <end position="221"/>
    </location>
</feature>
<keyword evidence="4 5" id="KW-0472">Membrane</keyword>
<evidence type="ECO:0000256" key="4">
    <source>
        <dbReference type="ARBA" id="ARBA00023136"/>
    </source>
</evidence>
<dbReference type="GO" id="GO:0016874">
    <property type="term" value="F:ligase activity"/>
    <property type="evidence" value="ECO:0007669"/>
    <property type="project" value="UniProtKB-KW"/>
</dbReference>
<evidence type="ECO:0000259" key="6">
    <source>
        <dbReference type="Pfam" id="PF04932"/>
    </source>
</evidence>
<evidence type="ECO:0000256" key="1">
    <source>
        <dbReference type="ARBA" id="ARBA00004141"/>
    </source>
</evidence>